<gene>
    <name evidence="2" type="ORF">SAMN02745723_10958</name>
</gene>
<accession>A0AAJ4WCC5</accession>
<dbReference type="InterPro" id="IPR050739">
    <property type="entry name" value="MFP"/>
</dbReference>
<evidence type="ECO:0000313" key="2">
    <source>
        <dbReference type="EMBL" id="SFD17331.1"/>
    </source>
</evidence>
<dbReference type="PANTHER" id="PTHR30386:SF28">
    <property type="entry name" value="EXPORTED PROTEIN"/>
    <property type="match status" value="1"/>
</dbReference>
<dbReference type="AlphaFoldDB" id="A0AAJ4WCC5"/>
<dbReference type="InterPro" id="IPR011053">
    <property type="entry name" value="Single_hybrid_motif"/>
</dbReference>
<dbReference type="Gene3D" id="2.40.30.170">
    <property type="match status" value="1"/>
</dbReference>
<keyword evidence="1" id="KW-1133">Transmembrane helix</keyword>
<sequence length="431" mass="49026">MMNRKRIFRQEAINNQRQQWVGKVLLLSGIPPWLISLLSTLFILALFCSLYFFHYTRRIDVEGEIITIPHSINVYSPQQGYIIKTYIKVGDMVNKGDPLYEIDVSRTTNLGNVSAGTKTLIKSQIENIDAITVKLEGNKQTTIASLQSQLEQYLSSHKETEKLIASAREGVEKMRQGMVNYERYLRSGLINKDQLNNQSYLFYQQQNAYQGLKSQGIQEDLRISELRSQILTQSADFDNQILQNEYQRNDLQRKMIESDAGDTIIISAQSSGQVESLSVTIGQMVNAGSSLAQVSPTQNKQYYLLLWLPNNSLPYIKNGDGINIRYDAFPSEKFGQFPGQIDTISYIPASREELALYTSSPVKNPNEPTENFYKVLVAIKDTSFSDKGKQMQLSSGLKARVIVFLDKRPLYEWMFIPFYGIKNSVVGPINE</sequence>
<feature type="transmembrane region" description="Helical" evidence="1">
    <location>
        <begin position="20"/>
        <end position="53"/>
    </location>
</feature>
<organism evidence="2 3">
    <name type="scientific">Pragia fontium DSM 5563 = ATCC 49100</name>
    <dbReference type="NCBI Taxonomy" id="1122977"/>
    <lineage>
        <taxon>Bacteria</taxon>
        <taxon>Pseudomonadati</taxon>
        <taxon>Pseudomonadota</taxon>
        <taxon>Gammaproteobacteria</taxon>
        <taxon>Enterobacterales</taxon>
        <taxon>Budviciaceae</taxon>
        <taxon>Pragia</taxon>
    </lineage>
</organism>
<dbReference type="EMBL" id="FOLW01000009">
    <property type="protein sequence ID" value="SFD17331.1"/>
    <property type="molecule type" value="Genomic_DNA"/>
</dbReference>
<dbReference type="PRINTS" id="PR01490">
    <property type="entry name" value="RTXTOXIND"/>
</dbReference>
<dbReference type="Proteomes" id="UP000226420">
    <property type="component" value="Unassembled WGS sequence"/>
</dbReference>
<evidence type="ECO:0000256" key="1">
    <source>
        <dbReference type="SAM" id="Phobius"/>
    </source>
</evidence>
<dbReference type="Gene3D" id="2.40.50.100">
    <property type="match status" value="1"/>
</dbReference>
<evidence type="ECO:0000313" key="3">
    <source>
        <dbReference type="Proteomes" id="UP000226420"/>
    </source>
</evidence>
<keyword evidence="1" id="KW-0472">Membrane</keyword>
<dbReference type="PANTHER" id="PTHR30386">
    <property type="entry name" value="MEMBRANE FUSION SUBUNIT OF EMRAB-TOLC MULTIDRUG EFFLUX PUMP"/>
    <property type="match status" value="1"/>
</dbReference>
<reference evidence="2 3" key="1">
    <citation type="submission" date="2016-10" db="EMBL/GenBank/DDBJ databases">
        <authorList>
            <person name="Varghese N."/>
            <person name="Submissions S."/>
        </authorList>
    </citation>
    <scope>NUCLEOTIDE SEQUENCE [LARGE SCALE GENOMIC DNA]</scope>
    <source>
        <strain evidence="2 3">DSM 5563</strain>
    </source>
</reference>
<dbReference type="SUPFAM" id="SSF51230">
    <property type="entry name" value="Single hybrid motif"/>
    <property type="match status" value="1"/>
</dbReference>
<proteinExistence type="predicted"/>
<keyword evidence="1" id="KW-0812">Transmembrane</keyword>
<comment type="caution">
    <text evidence="2">The sequence shown here is derived from an EMBL/GenBank/DDBJ whole genome shotgun (WGS) entry which is preliminary data.</text>
</comment>
<name>A0AAJ4WCC5_9GAMM</name>
<protein>
    <submittedName>
        <fullName evidence="2">Membrane fusion protein</fullName>
    </submittedName>
</protein>